<feature type="transmembrane region" description="Helical" evidence="1">
    <location>
        <begin position="104"/>
        <end position="126"/>
    </location>
</feature>
<sequence length="140" mass="15382">MLFVKCMVVSFVACFINYLMTMKISENVQITPILCEYSIFCLYCFILTLAANIAAIFTGSIISVVISSVFHIMSILLLKSSTIFGRYNLLGNCVITLSSTANEFVIKLSIELSVAVIITVVGLLIIKNKELGLVNAEQII</sequence>
<keyword evidence="1" id="KW-0472">Membrane</keyword>
<keyword evidence="1" id="KW-1133">Transmembrane helix</keyword>
<evidence type="ECO:0000313" key="3">
    <source>
        <dbReference type="Proteomes" id="UP000182192"/>
    </source>
</evidence>
<evidence type="ECO:0000313" key="2">
    <source>
        <dbReference type="EMBL" id="SFD39060.1"/>
    </source>
</evidence>
<protein>
    <submittedName>
        <fullName evidence="2">Uncharacterized protein</fullName>
    </submittedName>
</protein>
<dbReference type="Proteomes" id="UP000182192">
    <property type="component" value="Unassembled WGS sequence"/>
</dbReference>
<reference evidence="2 3" key="1">
    <citation type="submission" date="2016-10" db="EMBL/GenBank/DDBJ databases">
        <authorList>
            <person name="de Groot N.N."/>
        </authorList>
    </citation>
    <scope>NUCLEOTIDE SEQUENCE [LARGE SCALE GENOMIC DNA]</scope>
    <source>
        <strain evidence="2 3">AR67</strain>
    </source>
</reference>
<keyword evidence="1" id="KW-0812">Transmembrane</keyword>
<organism evidence="2 3">
    <name type="scientific">Ruminococcus albus</name>
    <dbReference type="NCBI Taxonomy" id="1264"/>
    <lineage>
        <taxon>Bacteria</taxon>
        <taxon>Bacillati</taxon>
        <taxon>Bacillota</taxon>
        <taxon>Clostridia</taxon>
        <taxon>Eubacteriales</taxon>
        <taxon>Oscillospiraceae</taxon>
        <taxon>Ruminococcus</taxon>
    </lineage>
</organism>
<accession>A0A1I1S7V1</accession>
<proteinExistence type="predicted"/>
<evidence type="ECO:0000256" key="1">
    <source>
        <dbReference type="SAM" id="Phobius"/>
    </source>
</evidence>
<dbReference type="AlphaFoldDB" id="A0A1I1S7V1"/>
<name>A0A1I1S7V1_RUMAL</name>
<feature type="transmembrane region" description="Helical" evidence="1">
    <location>
        <begin position="64"/>
        <end position="84"/>
    </location>
</feature>
<gene>
    <name evidence="2" type="ORF">SAMN02910406_03799</name>
</gene>
<dbReference type="EMBL" id="FOKQ01000076">
    <property type="protein sequence ID" value="SFD39060.1"/>
    <property type="molecule type" value="Genomic_DNA"/>
</dbReference>
<feature type="transmembrane region" description="Helical" evidence="1">
    <location>
        <begin position="37"/>
        <end position="57"/>
    </location>
</feature>